<accession>A0AAD5TBJ1</accession>
<dbReference type="Proteomes" id="UP001212152">
    <property type="component" value="Unassembled WGS sequence"/>
</dbReference>
<comment type="caution">
    <text evidence="1">The sequence shown here is derived from an EMBL/GenBank/DDBJ whole genome shotgun (WGS) entry which is preliminary data.</text>
</comment>
<keyword evidence="2" id="KW-1185">Reference proteome</keyword>
<organism evidence="1 2">
    <name type="scientific">Geranomyces variabilis</name>
    <dbReference type="NCBI Taxonomy" id="109894"/>
    <lineage>
        <taxon>Eukaryota</taxon>
        <taxon>Fungi</taxon>
        <taxon>Fungi incertae sedis</taxon>
        <taxon>Chytridiomycota</taxon>
        <taxon>Chytridiomycota incertae sedis</taxon>
        <taxon>Chytridiomycetes</taxon>
        <taxon>Spizellomycetales</taxon>
        <taxon>Powellomycetaceae</taxon>
        <taxon>Geranomyces</taxon>
    </lineage>
</organism>
<reference evidence="1" key="1">
    <citation type="submission" date="2020-05" db="EMBL/GenBank/DDBJ databases">
        <title>Phylogenomic resolution of chytrid fungi.</title>
        <authorList>
            <person name="Stajich J.E."/>
            <person name="Amses K."/>
            <person name="Simmons R."/>
            <person name="Seto K."/>
            <person name="Myers J."/>
            <person name="Bonds A."/>
            <person name="Quandt C.A."/>
            <person name="Barry K."/>
            <person name="Liu P."/>
            <person name="Grigoriev I."/>
            <person name="Longcore J.E."/>
            <person name="James T.Y."/>
        </authorList>
    </citation>
    <scope>NUCLEOTIDE SEQUENCE</scope>
    <source>
        <strain evidence="1">JEL0379</strain>
    </source>
</reference>
<dbReference type="AlphaFoldDB" id="A0AAD5TBJ1"/>
<gene>
    <name evidence="1" type="ORF">HDU87_001902</name>
</gene>
<evidence type="ECO:0000313" key="1">
    <source>
        <dbReference type="EMBL" id="KAJ3166815.1"/>
    </source>
</evidence>
<dbReference type="InterPro" id="IPR027417">
    <property type="entry name" value="P-loop_NTPase"/>
</dbReference>
<protein>
    <submittedName>
        <fullName evidence="1">Uncharacterized protein</fullName>
    </submittedName>
</protein>
<sequence>MRALTIRVPSDVDAESDFEYVFDEEQRTDFETEVRESLHFFGYREELMKAVAQFQALIIVGETGPGKTAQIP</sequence>
<dbReference type="EMBL" id="JADGJQ010000154">
    <property type="protein sequence ID" value="KAJ3166815.1"/>
    <property type="molecule type" value="Genomic_DNA"/>
</dbReference>
<evidence type="ECO:0000313" key="2">
    <source>
        <dbReference type="Proteomes" id="UP001212152"/>
    </source>
</evidence>
<proteinExistence type="predicted"/>
<name>A0AAD5TBJ1_9FUNG</name>
<dbReference type="Gene3D" id="3.40.50.300">
    <property type="entry name" value="P-loop containing nucleotide triphosphate hydrolases"/>
    <property type="match status" value="1"/>
</dbReference>